<evidence type="ECO:0000313" key="1">
    <source>
        <dbReference type="EMBL" id="CAC84300.1"/>
    </source>
</evidence>
<dbReference type="EMBL" id="AJ410493">
    <property type="protein sequence ID" value="CAC84300.1"/>
    <property type="molecule type" value="Genomic_DNA"/>
</dbReference>
<organismHost>
    <name type="scientific">Saimiri sciureus</name>
    <name type="common">Common squirrel monkey</name>
    <dbReference type="NCBI Taxonomy" id="9521"/>
</organismHost>
<evidence type="ECO:0000313" key="2">
    <source>
        <dbReference type="Proteomes" id="UP000168086"/>
    </source>
</evidence>
<name>Q778B1_SHV2C</name>
<proteinExistence type="predicted"/>
<protein>
    <submittedName>
        <fullName evidence="1">Uncharacterized protein</fullName>
    </submittedName>
</protein>
<dbReference type="Proteomes" id="UP000168086">
    <property type="component" value="Genome"/>
</dbReference>
<organism evidence="1 2">
    <name type="scientific">Saimiriine herpesvirus 2 (strain 488)</name>
    <name type="common">SaHV-2</name>
    <name type="synonym">Herpesvirus saimiri</name>
    <dbReference type="NCBI Taxonomy" id="10384"/>
    <lineage>
        <taxon>Viruses</taxon>
        <taxon>Duplodnaviria</taxon>
        <taxon>Heunggongvirae</taxon>
        <taxon>Peploviricota</taxon>
        <taxon>Herviviricetes</taxon>
        <taxon>Herpesvirales</taxon>
        <taxon>Orthoherpesviridae</taxon>
        <taxon>Gammaherpesvirinae</taxon>
        <taxon>Rhadinovirus</taxon>
        <taxon>Rhadinovirus saimiriinegamma2</taxon>
        <taxon>Saimiriine herpesvirus 2</taxon>
    </lineage>
</organism>
<reference evidence="1 2" key="1">
    <citation type="journal article" date="2003" name="Virology">
        <title>The genome of herpesvirus saimiri C488 which is capable of transforming human T cells.</title>
        <authorList>
            <person name="Ensser A."/>
            <person name="Thurau M."/>
            <person name="Wittmann S."/>
            <person name="Fickenscher H."/>
        </authorList>
    </citation>
    <scope>NUCLEOTIDE SEQUENCE [LARGE SCALE GENOMIC DNA]</scope>
    <source>
        <strain evidence="1">C488</strain>
    </source>
</reference>
<sequence length="77" mass="9116">MNNEEEPVYEEIHPLRPQLVDTENLDLDIYDDVCFLEDNSYDDACCVYTPLKKSSVEYNQLKTQTENLEVHIYEEIV</sequence>
<accession>Q778B1</accession>